<dbReference type="CDD" id="cd21675">
    <property type="entry name" value="SMP_TEX2"/>
    <property type="match status" value="1"/>
</dbReference>
<dbReference type="GO" id="GO:0015914">
    <property type="term" value="P:phospholipid transport"/>
    <property type="evidence" value="ECO:0007669"/>
    <property type="project" value="TreeGrafter"/>
</dbReference>
<keyword evidence="5" id="KW-1133">Transmembrane helix</keyword>
<keyword evidence="7" id="KW-0446">Lipid-binding</keyword>
<evidence type="ECO:0000256" key="2">
    <source>
        <dbReference type="ARBA" id="ARBA00022448"/>
    </source>
</evidence>
<dbReference type="Proteomes" id="UP000054279">
    <property type="component" value="Unassembled WGS sequence"/>
</dbReference>
<evidence type="ECO:0000256" key="5">
    <source>
        <dbReference type="ARBA" id="ARBA00022989"/>
    </source>
</evidence>
<feature type="compositionally biased region" description="Basic and acidic residues" evidence="9">
    <location>
        <begin position="240"/>
        <end position="262"/>
    </location>
</feature>
<feature type="domain" description="SMP-LTD" evidence="10">
    <location>
        <begin position="34"/>
        <end position="248"/>
    </location>
</feature>
<dbReference type="GO" id="GO:0032865">
    <property type="term" value="C:ERMES complex"/>
    <property type="evidence" value="ECO:0007669"/>
    <property type="project" value="TreeGrafter"/>
</dbReference>
<dbReference type="OrthoDB" id="26740at2759"/>
<keyword evidence="6" id="KW-0445">Lipid transport</keyword>
<evidence type="ECO:0000256" key="4">
    <source>
        <dbReference type="ARBA" id="ARBA00022824"/>
    </source>
</evidence>
<evidence type="ECO:0000256" key="1">
    <source>
        <dbReference type="ARBA" id="ARBA00004586"/>
    </source>
</evidence>
<evidence type="ECO:0000256" key="3">
    <source>
        <dbReference type="ARBA" id="ARBA00022692"/>
    </source>
</evidence>
<dbReference type="GO" id="GO:1990456">
    <property type="term" value="P:mitochondrion-endoplasmic reticulum membrane tethering"/>
    <property type="evidence" value="ECO:0007669"/>
    <property type="project" value="TreeGrafter"/>
</dbReference>
<evidence type="ECO:0000256" key="8">
    <source>
        <dbReference type="ARBA" id="ARBA00023136"/>
    </source>
</evidence>
<feature type="region of interest" description="Disordered" evidence="9">
    <location>
        <begin position="239"/>
        <end position="262"/>
    </location>
</feature>
<evidence type="ECO:0000256" key="9">
    <source>
        <dbReference type="SAM" id="MobiDB-lite"/>
    </source>
</evidence>
<dbReference type="GO" id="GO:0008289">
    <property type="term" value="F:lipid binding"/>
    <property type="evidence" value="ECO:0007669"/>
    <property type="project" value="UniProtKB-KW"/>
</dbReference>
<keyword evidence="4" id="KW-0256">Endoplasmic reticulum</keyword>
<organism evidence="11 12">
    <name type="scientific">Sphaerobolus stellatus (strain SS14)</name>
    <dbReference type="NCBI Taxonomy" id="990650"/>
    <lineage>
        <taxon>Eukaryota</taxon>
        <taxon>Fungi</taxon>
        <taxon>Dikarya</taxon>
        <taxon>Basidiomycota</taxon>
        <taxon>Agaricomycotina</taxon>
        <taxon>Agaricomycetes</taxon>
        <taxon>Phallomycetidae</taxon>
        <taxon>Geastrales</taxon>
        <taxon>Sphaerobolaceae</taxon>
        <taxon>Sphaerobolus</taxon>
    </lineage>
</organism>
<comment type="subcellular location">
    <subcellularLocation>
        <location evidence="1">Endoplasmic reticulum membrane</location>
    </subcellularLocation>
</comment>
<evidence type="ECO:0000259" key="10">
    <source>
        <dbReference type="PROSITE" id="PS51847"/>
    </source>
</evidence>
<dbReference type="PROSITE" id="PS51847">
    <property type="entry name" value="SMP"/>
    <property type="match status" value="1"/>
</dbReference>
<dbReference type="GO" id="GO:0005789">
    <property type="term" value="C:endoplasmic reticulum membrane"/>
    <property type="evidence" value="ECO:0007669"/>
    <property type="project" value="UniProtKB-SubCell"/>
</dbReference>
<accession>A0A0C9W1Z9</accession>
<protein>
    <recommendedName>
        <fullName evidence="10">SMP-LTD domain-containing protein</fullName>
    </recommendedName>
</protein>
<gene>
    <name evidence="11" type="ORF">M422DRAFT_251617</name>
</gene>
<dbReference type="PANTHER" id="PTHR13466:SF19">
    <property type="entry name" value="NUCLEUS-VACUOLE JUNCTION PROTEIN 2"/>
    <property type="match status" value="1"/>
</dbReference>
<evidence type="ECO:0000256" key="7">
    <source>
        <dbReference type="ARBA" id="ARBA00023121"/>
    </source>
</evidence>
<proteinExistence type="predicted"/>
<keyword evidence="2" id="KW-0813">Transport</keyword>
<keyword evidence="8" id="KW-0472">Membrane</keyword>
<dbReference type="HOGENOM" id="CLU_1047882_0_0_1"/>
<dbReference type="PANTHER" id="PTHR13466">
    <property type="entry name" value="TEX2 PROTEIN-RELATED"/>
    <property type="match status" value="1"/>
</dbReference>
<evidence type="ECO:0000256" key="6">
    <source>
        <dbReference type="ARBA" id="ARBA00023055"/>
    </source>
</evidence>
<keyword evidence="3" id="KW-0812">Transmembrane</keyword>
<reference evidence="11 12" key="1">
    <citation type="submission" date="2014-06" db="EMBL/GenBank/DDBJ databases">
        <title>Evolutionary Origins and Diversification of the Mycorrhizal Mutualists.</title>
        <authorList>
            <consortium name="DOE Joint Genome Institute"/>
            <consortium name="Mycorrhizal Genomics Consortium"/>
            <person name="Kohler A."/>
            <person name="Kuo A."/>
            <person name="Nagy L.G."/>
            <person name="Floudas D."/>
            <person name="Copeland A."/>
            <person name="Barry K.W."/>
            <person name="Cichocki N."/>
            <person name="Veneault-Fourrey C."/>
            <person name="LaButti K."/>
            <person name="Lindquist E.A."/>
            <person name="Lipzen A."/>
            <person name="Lundell T."/>
            <person name="Morin E."/>
            <person name="Murat C."/>
            <person name="Riley R."/>
            <person name="Ohm R."/>
            <person name="Sun H."/>
            <person name="Tunlid A."/>
            <person name="Henrissat B."/>
            <person name="Grigoriev I.V."/>
            <person name="Hibbett D.S."/>
            <person name="Martin F."/>
        </authorList>
    </citation>
    <scope>NUCLEOTIDE SEQUENCE [LARGE SCALE GENOMIC DNA]</scope>
    <source>
        <strain evidence="11 12">SS14</strain>
    </source>
</reference>
<sequence>MENWYLTLVTAQHSTPPPYPHEAHASLIESLDAMPDLIPTRWLNAIIGRLFLGVKGTTAVEGWVSGRLMKKLSKVKTPSFLKSVVVRSFSAGSTAPVFSKPMLKELTPDGEASIGVDIAYNPLPGGEMRITISALATISLPSASSFSTFSKKDAEKEKEKPYEVSLVLAVVVKKISGNMIFKKPSSNRMWYAFTTMPQMDIPIEPVVSDSQIRWGMVLSVIESKLKEIVHLRIRRPPLHPNRERREDDWEGESKDVDMHISG</sequence>
<evidence type="ECO:0000313" key="11">
    <source>
        <dbReference type="EMBL" id="KIJ44981.1"/>
    </source>
</evidence>
<dbReference type="EMBL" id="KN837114">
    <property type="protein sequence ID" value="KIJ44981.1"/>
    <property type="molecule type" value="Genomic_DNA"/>
</dbReference>
<keyword evidence="12" id="KW-1185">Reference proteome</keyword>
<evidence type="ECO:0000313" key="12">
    <source>
        <dbReference type="Proteomes" id="UP000054279"/>
    </source>
</evidence>
<dbReference type="AlphaFoldDB" id="A0A0C9W1Z9"/>
<dbReference type="InterPro" id="IPR031468">
    <property type="entry name" value="SMP_LBD"/>
</dbReference>
<name>A0A0C9W1Z9_SPHS4</name>